<evidence type="ECO:0000313" key="4">
    <source>
        <dbReference type="EMBL" id="KZV82409.1"/>
    </source>
</evidence>
<dbReference type="CDD" id="cd00882">
    <property type="entry name" value="Ras_like_GTPase"/>
    <property type="match status" value="1"/>
</dbReference>
<keyword evidence="1" id="KW-0694">RNA-binding</keyword>
<dbReference type="InterPro" id="IPR027417">
    <property type="entry name" value="P-loop_NTPase"/>
</dbReference>
<dbReference type="InterPro" id="IPR014720">
    <property type="entry name" value="dsRBD_dom"/>
</dbReference>
<feature type="domain" description="DRBM" evidence="3">
    <location>
        <begin position="692"/>
        <end position="722"/>
    </location>
</feature>
<evidence type="ECO:0000256" key="2">
    <source>
        <dbReference type="SAM" id="MobiDB-lite"/>
    </source>
</evidence>
<dbReference type="EMBL" id="KV426326">
    <property type="protein sequence ID" value="KZV82409.1"/>
    <property type="molecule type" value="Genomic_DNA"/>
</dbReference>
<organism evidence="4 5">
    <name type="scientific">Exidia glandulosa HHB12029</name>
    <dbReference type="NCBI Taxonomy" id="1314781"/>
    <lineage>
        <taxon>Eukaryota</taxon>
        <taxon>Fungi</taxon>
        <taxon>Dikarya</taxon>
        <taxon>Basidiomycota</taxon>
        <taxon>Agaricomycotina</taxon>
        <taxon>Agaricomycetes</taxon>
        <taxon>Auriculariales</taxon>
        <taxon>Exidiaceae</taxon>
        <taxon>Exidia</taxon>
    </lineage>
</organism>
<protein>
    <recommendedName>
        <fullName evidence="3">DRBM domain-containing protein</fullName>
    </recommendedName>
</protein>
<dbReference type="InParanoid" id="A0A165ZG42"/>
<feature type="compositionally biased region" description="Basic and acidic residues" evidence="2">
    <location>
        <begin position="733"/>
        <end position="758"/>
    </location>
</feature>
<feature type="region of interest" description="Disordered" evidence="2">
    <location>
        <begin position="727"/>
        <end position="763"/>
    </location>
</feature>
<dbReference type="Gene3D" id="3.40.50.300">
    <property type="entry name" value="P-loop containing nucleotide triphosphate hydrolases"/>
    <property type="match status" value="1"/>
</dbReference>
<feature type="region of interest" description="Disordered" evidence="2">
    <location>
        <begin position="402"/>
        <end position="447"/>
    </location>
</feature>
<gene>
    <name evidence="4" type="ORF">EXIGLDRAFT_778618</name>
</gene>
<proteinExistence type="predicted"/>
<sequence length="1086" mass="117669">MSRDSDLPRADFAARREIPNGYSTLLQNPDAVKERQRVIQLRYAQLAFLLSPSPPYSKAVGKEKAKEKAMVAFSSTVDLLEVRVEALKPPRDFFSSVGASFPVAAMSRTTDIPRVDFDAQREIPNRYSALLQTAAGGHALFEPAAQHDQGGTIGDGGYINKGAFYRLFNVFTDPPTGIPRVAWSAAQDISTRMRDNSSVLKSSSASTVQFRASFGVDSNESSLLPLLGVPPASIEPVVRLEEANFAFLALAGREREISVLKEPRRTRVKEWLSQRYEELHALYSVDIVIICETIRSSGWVGGLAYHDTREISGDVQVTLPGVAEVGVGFTRGREVQVDLVSTRGPNPDNWTADLPPNYTVIVGLIVARRQIMARIRRRFFSLRSPIPLKASVLPSVHLHRTSGANDAQGSSTSNWSSAMSTRSTTGTPPTPAASAGDDSDAESPSIASLSSSVSDSLSLLDMGDESLLHTILDRALAEHEDADLAVADWSLITNMVDECGGVSPDFENVQYDVTWHTRADGGKLLQVQRLVGCKVPRVLEQEEPPVSTAPVKAAGAVLVSPGAGYPHIRPSSPAVAPSINRPENDSFIAAINNARHALEDPLISSILDQLRAAEDLLQGVPDDVNSKAIQPLKEGTTPLPPQPDSESAEWILLDNVQDTFPAALREECSRRSMSLAWHDEVFKLEWCSTPIIQGVRFATRNGSIKKQARARAARDALSALKSTTGALNVVQKEGNDRDKSPPSEHIADEGRRETEGTRGTRSPAIQFRKTRPSLLTPSAIRELARRIAQLGRHRISSPLSQESTLASSRGFASPLHHLPTALRSSLSMDSFVTLIDEQEEWNGNDCFSSRGISRASDDSSTIPRGWSRARHTPRLRADSNASKVTAASSGSATTFTSNSMAPNASIPFLTEYPNSSSSGLFQPEEIGAEPATAARQHDFTIAVVGAAGCGKSTLITTGLGSLDCQFDFSEMLEVDTGPLDGAWPAGMPLPLDGVMLCYDASDSASFVLVPQLLASYRAMGLITVLVACKSAVSPKAVRPEYANDFARRLNIGLVEISSETEIGRNKMRDLFRWILKSIDSSKDRRE</sequence>
<accession>A0A165ZG42</accession>
<dbReference type="PROSITE" id="PS50137">
    <property type="entry name" value="DS_RBD"/>
    <property type="match status" value="1"/>
</dbReference>
<evidence type="ECO:0000259" key="3">
    <source>
        <dbReference type="PROSITE" id="PS50137"/>
    </source>
</evidence>
<dbReference type="OrthoDB" id="3222453at2759"/>
<keyword evidence="5" id="KW-1185">Reference proteome</keyword>
<reference evidence="4 5" key="1">
    <citation type="journal article" date="2016" name="Mol. Biol. Evol.">
        <title>Comparative Genomics of Early-Diverging Mushroom-Forming Fungi Provides Insights into the Origins of Lignocellulose Decay Capabilities.</title>
        <authorList>
            <person name="Nagy L.G."/>
            <person name="Riley R."/>
            <person name="Tritt A."/>
            <person name="Adam C."/>
            <person name="Daum C."/>
            <person name="Floudas D."/>
            <person name="Sun H."/>
            <person name="Yadav J.S."/>
            <person name="Pangilinan J."/>
            <person name="Larsson K.H."/>
            <person name="Matsuura K."/>
            <person name="Barry K."/>
            <person name="Labutti K."/>
            <person name="Kuo R."/>
            <person name="Ohm R.A."/>
            <person name="Bhattacharya S.S."/>
            <person name="Shirouzu T."/>
            <person name="Yoshinaga Y."/>
            <person name="Martin F.M."/>
            <person name="Grigoriev I.V."/>
            <person name="Hibbett D.S."/>
        </authorList>
    </citation>
    <scope>NUCLEOTIDE SEQUENCE [LARGE SCALE GENOMIC DNA]</scope>
    <source>
        <strain evidence="4 5">HHB12029</strain>
    </source>
</reference>
<evidence type="ECO:0000313" key="5">
    <source>
        <dbReference type="Proteomes" id="UP000077266"/>
    </source>
</evidence>
<feature type="compositionally biased region" description="Low complexity" evidence="2">
    <location>
        <begin position="410"/>
        <end position="447"/>
    </location>
</feature>
<feature type="region of interest" description="Disordered" evidence="2">
    <location>
        <begin position="849"/>
        <end position="896"/>
    </location>
</feature>
<dbReference type="Proteomes" id="UP000077266">
    <property type="component" value="Unassembled WGS sequence"/>
</dbReference>
<name>A0A165ZG42_EXIGL</name>
<dbReference type="SUPFAM" id="SSF52540">
    <property type="entry name" value="P-loop containing nucleoside triphosphate hydrolases"/>
    <property type="match status" value="1"/>
</dbReference>
<dbReference type="GO" id="GO:0003723">
    <property type="term" value="F:RNA binding"/>
    <property type="evidence" value="ECO:0007669"/>
    <property type="project" value="UniProtKB-UniRule"/>
</dbReference>
<dbReference type="AlphaFoldDB" id="A0A165ZG42"/>
<feature type="compositionally biased region" description="Low complexity" evidence="2">
    <location>
        <begin position="881"/>
        <end position="896"/>
    </location>
</feature>
<evidence type="ECO:0000256" key="1">
    <source>
        <dbReference type="PROSITE-ProRule" id="PRU00266"/>
    </source>
</evidence>